<proteinExistence type="predicted"/>
<evidence type="ECO:0000256" key="3">
    <source>
        <dbReference type="ARBA" id="ARBA00023014"/>
    </source>
</evidence>
<name>L0KB20_HALHC</name>
<reference evidence="6" key="1">
    <citation type="submission" date="2012-02" db="EMBL/GenBank/DDBJ databases">
        <title>The complete genome of Halobacteroides halobius DSM 5150.</title>
        <authorList>
            <person name="Lucas S."/>
            <person name="Copeland A."/>
            <person name="Lapidus A."/>
            <person name="Glavina del Rio T."/>
            <person name="Dalin E."/>
            <person name="Tice H."/>
            <person name="Bruce D."/>
            <person name="Goodwin L."/>
            <person name="Pitluck S."/>
            <person name="Peters L."/>
            <person name="Mikhailova N."/>
            <person name="Gu W."/>
            <person name="Kyrpides N."/>
            <person name="Mavromatis K."/>
            <person name="Ivanova N."/>
            <person name="Brettin T."/>
            <person name="Detter J.C."/>
            <person name="Han C."/>
            <person name="Larimer F."/>
            <person name="Land M."/>
            <person name="Hauser L."/>
            <person name="Markowitz V."/>
            <person name="Cheng J.-F."/>
            <person name="Hugenholtz P."/>
            <person name="Woyke T."/>
            <person name="Wu D."/>
            <person name="Tindall B."/>
            <person name="Pomrenke H."/>
            <person name="Brambilla E."/>
            <person name="Klenk H.-P."/>
            <person name="Eisen J.A."/>
        </authorList>
    </citation>
    <scope>NUCLEOTIDE SEQUENCE [LARGE SCALE GENOMIC DNA]</scope>
    <source>
        <strain evidence="6">ATCC 35273 / DSM 5150 / MD-1</strain>
    </source>
</reference>
<keyword evidence="1" id="KW-0479">Metal-binding</keyword>
<accession>L0KB20</accession>
<evidence type="ECO:0000259" key="4">
    <source>
        <dbReference type="PROSITE" id="PS51379"/>
    </source>
</evidence>
<dbReference type="Gene3D" id="3.30.70.20">
    <property type="match status" value="1"/>
</dbReference>
<dbReference type="RefSeq" id="WP_015327925.1">
    <property type="nucleotide sequence ID" value="NC_019978.1"/>
</dbReference>
<feature type="domain" description="4Fe-4S ferredoxin-type" evidence="4">
    <location>
        <begin position="36"/>
        <end position="66"/>
    </location>
</feature>
<dbReference type="Pfam" id="PF00037">
    <property type="entry name" value="Fer4"/>
    <property type="match status" value="1"/>
</dbReference>
<dbReference type="eggNOG" id="COG1146">
    <property type="taxonomic scope" value="Bacteria"/>
</dbReference>
<evidence type="ECO:0000313" key="6">
    <source>
        <dbReference type="Proteomes" id="UP000010880"/>
    </source>
</evidence>
<dbReference type="InterPro" id="IPR017896">
    <property type="entry name" value="4Fe4S_Fe-S-bd"/>
</dbReference>
<evidence type="ECO:0000256" key="2">
    <source>
        <dbReference type="ARBA" id="ARBA00023004"/>
    </source>
</evidence>
<keyword evidence="3" id="KW-0411">Iron-sulfur</keyword>
<dbReference type="Proteomes" id="UP000010880">
    <property type="component" value="Chromosome"/>
</dbReference>
<feature type="domain" description="4Fe-4S ferredoxin-type" evidence="4">
    <location>
        <begin position="1"/>
        <end position="35"/>
    </location>
</feature>
<dbReference type="GO" id="GO:0046872">
    <property type="term" value="F:metal ion binding"/>
    <property type="evidence" value="ECO:0007669"/>
    <property type="project" value="UniProtKB-KW"/>
</dbReference>
<dbReference type="AlphaFoldDB" id="L0KB20"/>
<keyword evidence="2" id="KW-0408">Iron</keyword>
<dbReference type="EMBL" id="CP003359">
    <property type="protein sequence ID" value="AGB42211.1"/>
    <property type="molecule type" value="Genomic_DNA"/>
</dbReference>
<dbReference type="InterPro" id="IPR017900">
    <property type="entry name" value="4Fe4S_Fe_S_CS"/>
</dbReference>
<organism evidence="5 6">
    <name type="scientific">Halobacteroides halobius (strain ATCC 35273 / DSM 5150 / MD-1)</name>
    <dbReference type="NCBI Taxonomy" id="748449"/>
    <lineage>
        <taxon>Bacteria</taxon>
        <taxon>Bacillati</taxon>
        <taxon>Bacillota</taxon>
        <taxon>Clostridia</taxon>
        <taxon>Halanaerobiales</taxon>
        <taxon>Halobacteroidaceae</taxon>
        <taxon>Halobacteroides</taxon>
    </lineage>
</organism>
<dbReference type="GO" id="GO:0051536">
    <property type="term" value="F:iron-sulfur cluster binding"/>
    <property type="evidence" value="ECO:0007669"/>
    <property type="project" value="UniProtKB-KW"/>
</dbReference>
<gene>
    <name evidence="5" type="ordered locus">Halha_2337</name>
</gene>
<dbReference type="KEGG" id="hhl:Halha_2337"/>
<dbReference type="OrthoDB" id="9807879at2"/>
<dbReference type="PROSITE" id="PS00198">
    <property type="entry name" value="4FE4S_FER_1"/>
    <property type="match status" value="1"/>
</dbReference>
<dbReference type="HOGENOM" id="CLU_142910_1_0_9"/>
<sequence length="111" mass="12542">MAVKVNKKLCNGCGSCKESRCMRICPGNLLYKTEDNKATIRDKRECWDCAACVKECPNQAIEMYLPAEIGGRGSTLKAKTKRDEIIWTLKKIDGSTKKFKVKNKLLLNKNL</sequence>
<keyword evidence="6" id="KW-1185">Reference proteome</keyword>
<evidence type="ECO:0000313" key="5">
    <source>
        <dbReference type="EMBL" id="AGB42211.1"/>
    </source>
</evidence>
<protein>
    <recommendedName>
        <fullName evidence="4">4Fe-4S ferredoxin-type domain-containing protein</fullName>
    </recommendedName>
</protein>
<dbReference type="STRING" id="748449.Halha_2337"/>
<dbReference type="SUPFAM" id="SSF54862">
    <property type="entry name" value="4Fe-4S ferredoxins"/>
    <property type="match status" value="1"/>
</dbReference>
<evidence type="ECO:0000256" key="1">
    <source>
        <dbReference type="ARBA" id="ARBA00022723"/>
    </source>
</evidence>
<dbReference type="PROSITE" id="PS51379">
    <property type="entry name" value="4FE4S_FER_2"/>
    <property type="match status" value="2"/>
</dbReference>